<comment type="subcellular location">
    <subcellularLocation>
        <location evidence="1">Endomembrane system</location>
        <topology evidence="1">Multi-pass membrane protein</topology>
    </subcellularLocation>
</comment>
<gene>
    <name evidence="9" type="ORF">BN2614_LOCUS2</name>
</gene>
<feature type="signal peptide" evidence="8">
    <location>
        <begin position="1"/>
        <end position="18"/>
    </location>
</feature>
<feature type="transmembrane region" description="Helical" evidence="7">
    <location>
        <begin position="39"/>
        <end position="72"/>
    </location>
</feature>
<dbReference type="InterPro" id="IPR019365">
    <property type="entry name" value="TVP18/Ca-channel_flower"/>
</dbReference>
<evidence type="ECO:0000256" key="8">
    <source>
        <dbReference type="SAM" id="SignalP"/>
    </source>
</evidence>
<dbReference type="PANTHER" id="PTHR13314">
    <property type="entry name" value="CALCIUM CHANNEL FLOWER HOMOLOG"/>
    <property type="match status" value="1"/>
</dbReference>
<feature type="region of interest" description="Disordered" evidence="6">
    <location>
        <begin position="129"/>
        <end position="158"/>
    </location>
</feature>
<evidence type="ECO:0000256" key="6">
    <source>
        <dbReference type="SAM" id="MobiDB-lite"/>
    </source>
</evidence>
<feature type="chain" id="PRO_5040884942" description="Calcium channel flower homolog" evidence="8">
    <location>
        <begin position="19"/>
        <end position="243"/>
    </location>
</feature>
<keyword evidence="3 7" id="KW-0812">Transmembrane</keyword>
<dbReference type="GO" id="GO:0016020">
    <property type="term" value="C:membrane"/>
    <property type="evidence" value="ECO:0007669"/>
    <property type="project" value="InterPro"/>
</dbReference>
<evidence type="ECO:0000256" key="7">
    <source>
        <dbReference type="SAM" id="Phobius"/>
    </source>
</evidence>
<sequence length="243" mass="25290">MIMNAFILLLCEAPFCCQFIEFANTVAEKVDRLRSWQKAVFYCGMAIIPIIISLTLTTLLGNAIAFATGVLYGLSALGKKSAGSLGKAEPSSVSLQVVPWSQARDLVAAGRAVCLGSFPSVMLTRSLPSSRSSRWTRRSSRTPWRGSCNGPGPRPAAGRLAVTAGSLDGDPDHRAGGRVGPAWSHSSQLAWLSWKQAAVCISGLPPPAESPGPAKGLGGASPTDAGPVPCGEACHPGPGHWAE</sequence>
<proteinExistence type="inferred from homology"/>
<dbReference type="GO" id="GO:0016192">
    <property type="term" value="P:vesicle-mediated transport"/>
    <property type="evidence" value="ECO:0007669"/>
    <property type="project" value="TreeGrafter"/>
</dbReference>
<evidence type="ECO:0000256" key="2">
    <source>
        <dbReference type="ARBA" id="ARBA00010023"/>
    </source>
</evidence>
<keyword evidence="5 7" id="KW-0472">Membrane</keyword>
<keyword evidence="4 7" id="KW-1133">Transmembrane helix</keyword>
<evidence type="ECO:0000313" key="9">
    <source>
        <dbReference type="EMBL" id="VCX37818.1"/>
    </source>
</evidence>
<comment type="caution">
    <text evidence="9">The sequence shown here is derived from an EMBL/GenBank/DDBJ whole genome shotgun (WGS) entry which is preliminary data.</text>
</comment>
<dbReference type="SMART" id="SM01077">
    <property type="entry name" value="Cg6151-P"/>
    <property type="match status" value="1"/>
</dbReference>
<keyword evidence="8" id="KW-0732">Signal</keyword>
<feature type="region of interest" description="Disordered" evidence="6">
    <location>
        <begin position="209"/>
        <end position="243"/>
    </location>
</feature>
<keyword evidence="10" id="KW-1185">Reference proteome</keyword>
<dbReference type="AlphaFoldDB" id="A0A9X9M6K4"/>
<name>A0A9X9M6K4_GULGU</name>
<evidence type="ECO:0008006" key="11">
    <source>
        <dbReference type="Google" id="ProtNLM"/>
    </source>
</evidence>
<evidence type="ECO:0000256" key="3">
    <source>
        <dbReference type="ARBA" id="ARBA00022692"/>
    </source>
</evidence>
<comment type="similarity">
    <text evidence="2">Belongs to the calcium channel flower family.</text>
</comment>
<evidence type="ECO:0000256" key="4">
    <source>
        <dbReference type="ARBA" id="ARBA00022989"/>
    </source>
</evidence>
<organism evidence="9 10">
    <name type="scientific">Gulo gulo</name>
    <name type="common">Wolverine</name>
    <name type="synonym">Gluton</name>
    <dbReference type="NCBI Taxonomy" id="48420"/>
    <lineage>
        <taxon>Eukaryota</taxon>
        <taxon>Metazoa</taxon>
        <taxon>Chordata</taxon>
        <taxon>Craniata</taxon>
        <taxon>Vertebrata</taxon>
        <taxon>Euteleostomi</taxon>
        <taxon>Mammalia</taxon>
        <taxon>Eutheria</taxon>
        <taxon>Laurasiatheria</taxon>
        <taxon>Carnivora</taxon>
        <taxon>Caniformia</taxon>
        <taxon>Musteloidea</taxon>
        <taxon>Mustelidae</taxon>
        <taxon>Guloninae</taxon>
        <taxon>Gulo</taxon>
    </lineage>
</organism>
<evidence type="ECO:0000256" key="1">
    <source>
        <dbReference type="ARBA" id="ARBA00004127"/>
    </source>
</evidence>
<dbReference type="Pfam" id="PF10233">
    <property type="entry name" value="Cg6151-P"/>
    <property type="match status" value="1"/>
</dbReference>
<dbReference type="Proteomes" id="UP000269945">
    <property type="component" value="Unassembled WGS sequence"/>
</dbReference>
<dbReference type="PANTHER" id="PTHR13314:SF2">
    <property type="entry name" value="CALCIUM CHANNEL FLOWER HOMOLOG"/>
    <property type="match status" value="1"/>
</dbReference>
<evidence type="ECO:0000313" key="10">
    <source>
        <dbReference type="Proteomes" id="UP000269945"/>
    </source>
</evidence>
<reference evidence="9 10" key="1">
    <citation type="submission" date="2018-10" db="EMBL/GenBank/DDBJ databases">
        <authorList>
            <person name="Ekblom R."/>
            <person name="Jareborg N."/>
        </authorList>
    </citation>
    <scope>NUCLEOTIDE SEQUENCE [LARGE SCALE GENOMIC DNA]</scope>
    <source>
        <tissue evidence="9">Muscle</tissue>
    </source>
</reference>
<dbReference type="GO" id="GO:0012505">
    <property type="term" value="C:endomembrane system"/>
    <property type="evidence" value="ECO:0007669"/>
    <property type="project" value="UniProtKB-SubCell"/>
</dbReference>
<accession>A0A9X9M6K4</accession>
<protein>
    <recommendedName>
        <fullName evidence="11">Calcium channel flower homolog</fullName>
    </recommendedName>
</protein>
<evidence type="ECO:0000256" key="5">
    <source>
        <dbReference type="ARBA" id="ARBA00023136"/>
    </source>
</evidence>
<dbReference type="EMBL" id="CYRY02043430">
    <property type="protein sequence ID" value="VCX37818.1"/>
    <property type="molecule type" value="Genomic_DNA"/>
</dbReference>